<dbReference type="OrthoDB" id="408631at2759"/>
<dbReference type="InterPro" id="IPR050466">
    <property type="entry name" value="Carboxylest/Gibb_receptor"/>
</dbReference>
<gene>
    <name evidence="4" type="ORF">Tsubulata_012647</name>
</gene>
<dbReference type="SUPFAM" id="SSF53474">
    <property type="entry name" value="alpha/beta-Hydrolases"/>
    <property type="match status" value="3"/>
</dbReference>
<feature type="non-terminal residue" evidence="4">
    <location>
        <position position="1"/>
    </location>
</feature>
<reference evidence="4" key="1">
    <citation type="submission" date="2022-02" db="EMBL/GenBank/DDBJ databases">
        <authorList>
            <person name="Henning P.M."/>
            <person name="McCubbin A.G."/>
            <person name="Shore J.S."/>
        </authorList>
    </citation>
    <scope>NUCLEOTIDE SEQUENCE</scope>
    <source>
        <strain evidence="4">F60SS</strain>
        <tissue evidence="4">Leaves</tissue>
    </source>
</reference>
<dbReference type="InterPro" id="IPR013094">
    <property type="entry name" value="AB_hydrolase_3"/>
</dbReference>
<feature type="non-terminal residue" evidence="4">
    <location>
        <position position="905"/>
    </location>
</feature>
<feature type="domain" description="Alpha/beta hydrolase fold-3" evidence="3">
    <location>
        <begin position="655"/>
        <end position="884"/>
    </location>
</feature>
<evidence type="ECO:0000256" key="1">
    <source>
        <dbReference type="ARBA" id="ARBA00010515"/>
    </source>
</evidence>
<dbReference type="EMBL" id="JAKUCV010004868">
    <property type="protein sequence ID" value="KAJ4833770.1"/>
    <property type="molecule type" value="Genomic_DNA"/>
</dbReference>
<dbReference type="InterPro" id="IPR029058">
    <property type="entry name" value="AB_hydrolase_fold"/>
</dbReference>
<dbReference type="AlphaFoldDB" id="A0A9Q0FLM4"/>
<comment type="similarity">
    <text evidence="1">Belongs to the 'GDXG' lipolytic enzyme family.</text>
</comment>
<evidence type="ECO:0000256" key="2">
    <source>
        <dbReference type="ARBA" id="ARBA00022801"/>
    </source>
</evidence>
<dbReference type="Pfam" id="PF07859">
    <property type="entry name" value="Abhydrolase_3"/>
    <property type="match status" value="3"/>
</dbReference>
<comment type="caution">
    <text evidence="4">The sequence shown here is derived from an EMBL/GenBank/DDBJ whole genome shotgun (WGS) entry which is preliminary data.</text>
</comment>
<organism evidence="4 5">
    <name type="scientific">Turnera subulata</name>
    <dbReference type="NCBI Taxonomy" id="218843"/>
    <lineage>
        <taxon>Eukaryota</taxon>
        <taxon>Viridiplantae</taxon>
        <taxon>Streptophyta</taxon>
        <taxon>Embryophyta</taxon>
        <taxon>Tracheophyta</taxon>
        <taxon>Spermatophyta</taxon>
        <taxon>Magnoliopsida</taxon>
        <taxon>eudicotyledons</taxon>
        <taxon>Gunneridae</taxon>
        <taxon>Pentapetalae</taxon>
        <taxon>rosids</taxon>
        <taxon>fabids</taxon>
        <taxon>Malpighiales</taxon>
        <taxon>Passifloraceae</taxon>
        <taxon>Turnera</taxon>
    </lineage>
</organism>
<dbReference type="Proteomes" id="UP001141552">
    <property type="component" value="Unassembled WGS sequence"/>
</dbReference>
<keyword evidence="2" id="KW-0378">Hydrolase</keyword>
<dbReference type="GO" id="GO:0016787">
    <property type="term" value="F:hydrolase activity"/>
    <property type="evidence" value="ECO:0007669"/>
    <property type="project" value="UniProtKB-KW"/>
</dbReference>
<sequence>KISLLSAFEMSSSGKEVDRELPSFVRVYKDGAVERLGGSPIVPPSPEGLETGVSSKDITITQDPPISARVYLPKLTGNSESHQKLPVLVYFHGGGFCIESAFSFTETTLMNNLVSEAKAVAISIEYRLAPEHPPPVSYEDCWAALQWVASLSLDDDSITNKEPWLSNHGDFERLFVGGDSAGANIVHNVLMKAGNEALPGGVKILGAFLTHPYFWGSKPVGQEEADKSSDDDKEEKLPEAVWKFVHVMSSTTKEVIKELPNLIRVYSDGSVERLFASPYVPPSLEPGTGVLTKDIVISENPTISARLYLPEQTQPDQKLPILVYFHGGAFCLESAFGFLFNRYLTSIVTEAQVLAVSVEYRLAPENPFPAAFEDCWTALQWVTSHILTSNLSEKESWVSGHGGFDRLFIGGDSAGATIVNYIALRAGAETLQGNARILGGILTHPFFWGSKPIGNEPSENHLKALPALAWDISYPSAPDGFDNPLINPFVPGAASLAGLGCSRLLVCDASKDQLRERGVLYHNVVKESGWTGEVELFETEGEDHAFHIYDTTTENAKKTLPFPSLESDRQNRKNHIQVMASTKKEVANEILPFIRLYKDGSVERLIGAPYVPPSLDDPETGVSSKDMTISHNDPNISARIFLPKQTQPSQKLPILVYFHGGAFCIGSAFDVIDHRYMSSLSSQVPALVVSVEYRPAPEHLLPAAYEDSWAALQWVASHSVKDDQSLLDGKESWILDHGDFDRVFLGGDSAGANIVHNMVMKAGVEGLNCGVKILGAFMNQPYFWGSQIIGNESSETHYKTAPYLVWSLFYPSAPFGIDNPMVNPMGPYGPSLAELGCSRLLICVAGKDELRDRAVKYHELVKESGWRGELEDVYQVEGEDHAFHLIDLDCEKAKNLIKRLAAFLM</sequence>
<dbReference type="Gene3D" id="3.40.50.1820">
    <property type="entry name" value="alpha/beta hydrolase"/>
    <property type="match status" value="3"/>
</dbReference>
<keyword evidence="5" id="KW-1185">Reference proteome</keyword>
<proteinExistence type="inferred from homology"/>
<dbReference type="InterPro" id="IPR002168">
    <property type="entry name" value="Lipase_GDXG_HIS_AS"/>
</dbReference>
<reference evidence="4" key="2">
    <citation type="journal article" date="2023" name="Plants (Basel)">
        <title>Annotation of the Turnera subulata (Passifloraceae) Draft Genome Reveals the S-Locus Evolved after the Divergence of Turneroideae from Passifloroideae in a Stepwise Manner.</title>
        <authorList>
            <person name="Henning P.M."/>
            <person name="Roalson E.H."/>
            <person name="Mir W."/>
            <person name="McCubbin A.G."/>
            <person name="Shore J.S."/>
        </authorList>
    </citation>
    <scope>NUCLEOTIDE SEQUENCE</scope>
    <source>
        <strain evidence="4">F60SS</strain>
    </source>
</reference>
<accession>A0A9Q0FLM4</accession>
<evidence type="ECO:0000313" key="4">
    <source>
        <dbReference type="EMBL" id="KAJ4833770.1"/>
    </source>
</evidence>
<name>A0A9Q0FLM4_9ROSI</name>
<evidence type="ECO:0000259" key="3">
    <source>
        <dbReference type="Pfam" id="PF07859"/>
    </source>
</evidence>
<feature type="domain" description="Alpha/beta hydrolase fold-3" evidence="3">
    <location>
        <begin position="88"/>
        <end position="230"/>
    </location>
</feature>
<feature type="domain" description="Alpha/beta hydrolase fold-3" evidence="3">
    <location>
        <begin position="322"/>
        <end position="547"/>
    </location>
</feature>
<protein>
    <recommendedName>
        <fullName evidence="3">Alpha/beta hydrolase fold-3 domain-containing protein</fullName>
    </recommendedName>
</protein>
<dbReference type="PANTHER" id="PTHR23024:SF551">
    <property type="entry name" value="2-HYDROXYISOFLAVANONE DEHYDRATASE-LIKE"/>
    <property type="match status" value="1"/>
</dbReference>
<dbReference type="PROSITE" id="PS01173">
    <property type="entry name" value="LIPASE_GDXG_HIS"/>
    <property type="match status" value="1"/>
</dbReference>
<evidence type="ECO:0000313" key="5">
    <source>
        <dbReference type="Proteomes" id="UP001141552"/>
    </source>
</evidence>
<dbReference type="PANTHER" id="PTHR23024">
    <property type="entry name" value="ARYLACETAMIDE DEACETYLASE"/>
    <property type="match status" value="1"/>
</dbReference>